<proteinExistence type="evidence at transcript level"/>
<feature type="non-terminal residue" evidence="2">
    <location>
        <position position="208"/>
    </location>
</feature>
<feature type="chain" id="PRO_5001521418" evidence="1">
    <location>
        <begin position="22"/>
        <end position="208"/>
    </location>
</feature>
<evidence type="ECO:0000313" key="2">
    <source>
        <dbReference type="EMBL" id="JAC26792.1"/>
    </source>
</evidence>
<accession>A0A023FZ39</accession>
<protein>
    <submittedName>
        <fullName evidence="2">Putative secreted protein</fullName>
    </submittedName>
</protein>
<sequence length="208" mass="23510">MGHLQALNLMLIAMCCHTGSGNNEQIENLQDIGDNIDIRMALNTTLTLWLFWQSYSNNLPVCSNGKCINEKETCTHNKMINISNEQYYFNQTLLFEEVLDTTNYRGDFKDGESPPKSMEVFELPDVTDVTEVKDTTEASTTLAHQEWVLQYLEPGDGRCMVFTIQELDGPTKDDPDKCEMYIKGTPKDGDPPGSCGTFFKRHCNTDAN</sequence>
<organism evidence="2">
    <name type="scientific">Amblyomma parvum</name>
    <name type="common">South American tick</name>
    <dbReference type="NCBI Taxonomy" id="251391"/>
    <lineage>
        <taxon>Eukaryota</taxon>
        <taxon>Metazoa</taxon>
        <taxon>Ecdysozoa</taxon>
        <taxon>Arthropoda</taxon>
        <taxon>Chelicerata</taxon>
        <taxon>Arachnida</taxon>
        <taxon>Acari</taxon>
        <taxon>Parasitiformes</taxon>
        <taxon>Ixodida</taxon>
        <taxon>Ixodoidea</taxon>
        <taxon>Ixodidae</taxon>
        <taxon>Amblyomminae</taxon>
        <taxon>Amblyomma</taxon>
    </lineage>
</organism>
<dbReference type="AlphaFoldDB" id="A0A023FZ39"/>
<feature type="signal peptide" evidence="1">
    <location>
        <begin position="1"/>
        <end position="21"/>
    </location>
</feature>
<keyword evidence="1" id="KW-0732">Signal</keyword>
<dbReference type="EMBL" id="GBBL01000528">
    <property type="protein sequence ID" value="JAC26792.1"/>
    <property type="molecule type" value="mRNA"/>
</dbReference>
<evidence type="ECO:0000256" key="1">
    <source>
        <dbReference type="SAM" id="SignalP"/>
    </source>
</evidence>
<reference evidence="2" key="1">
    <citation type="submission" date="2014-03" db="EMBL/GenBank/DDBJ databases">
        <title>The sialotranscriptome of Amblyomma triste, Amblyomma parvum and Amblyomma cajennense ticks, uncovered by 454-based RNA-seq.</title>
        <authorList>
            <person name="Garcia G.R."/>
            <person name="Gardinassi L.G."/>
            <person name="Ribeiro J.M."/>
            <person name="Anatrielo E."/>
            <person name="Ferreira B.R."/>
            <person name="Moreira H.N."/>
            <person name="Mafra C."/>
            <person name="Olegario M.M."/>
            <person name="Szabo P.J."/>
            <person name="Miranda-Santos I.K."/>
            <person name="Maruyama S.R."/>
        </authorList>
    </citation>
    <scope>NUCLEOTIDE SEQUENCE</scope>
    <source>
        <strain evidence="2">Araguapaz</strain>
        <tissue evidence="2">Salivary glands</tissue>
    </source>
</reference>
<name>A0A023FZ39_AMBPA</name>